<keyword evidence="6" id="KW-1185">Reference proteome</keyword>
<dbReference type="Gene3D" id="1.25.40.20">
    <property type="entry name" value="Ankyrin repeat-containing domain"/>
    <property type="match status" value="6"/>
</dbReference>
<dbReference type="Pfam" id="PF12796">
    <property type="entry name" value="Ank_2"/>
    <property type="match status" value="3"/>
</dbReference>
<dbReference type="PROSITE" id="PS50297">
    <property type="entry name" value="ANK_REP_REGION"/>
    <property type="match status" value="2"/>
</dbReference>
<dbReference type="InterPro" id="IPR036770">
    <property type="entry name" value="Ankyrin_rpt-contain_sf"/>
</dbReference>
<dbReference type="PANTHER" id="PTHR24198:SF165">
    <property type="entry name" value="ANKYRIN REPEAT-CONTAINING PROTEIN-RELATED"/>
    <property type="match status" value="1"/>
</dbReference>
<comment type="caution">
    <text evidence="5">The sequence shown here is derived from an EMBL/GenBank/DDBJ whole genome shotgun (WGS) entry which is preliminary data.</text>
</comment>
<organism evidence="5 6">
    <name type="scientific">Noviherbaspirillum pedocola</name>
    <dbReference type="NCBI Taxonomy" id="2801341"/>
    <lineage>
        <taxon>Bacteria</taxon>
        <taxon>Pseudomonadati</taxon>
        <taxon>Pseudomonadota</taxon>
        <taxon>Betaproteobacteria</taxon>
        <taxon>Burkholderiales</taxon>
        <taxon>Oxalobacteraceae</taxon>
        <taxon>Noviherbaspirillum</taxon>
    </lineage>
</organism>
<feature type="repeat" description="ANK" evidence="3">
    <location>
        <begin position="413"/>
        <end position="436"/>
    </location>
</feature>
<evidence type="ECO:0000256" key="2">
    <source>
        <dbReference type="ARBA" id="ARBA00023043"/>
    </source>
</evidence>
<evidence type="ECO:0000256" key="4">
    <source>
        <dbReference type="SAM" id="MobiDB-lite"/>
    </source>
</evidence>
<feature type="repeat" description="ANK" evidence="3">
    <location>
        <begin position="277"/>
        <end position="310"/>
    </location>
</feature>
<dbReference type="PROSITE" id="PS50088">
    <property type="entry name" value="ANK_REPEAT"/>
    <property type="match status" value="3"/>
</dbReference>
<dbReference type="SMART" id="SM00248">
    <property type="entry name" value="ANK"/>
    <property type="match status" value="16"/>
</dbReference>
<feature type="repeat" description="ANK" evidence="3">
    <location>
        <begin position="311"/>
        <end position="344"/>
    </location>
</feature>
<evidence type="ECO:0000256" key="3">
    <source>
        <dbReference type="PROSITE-ProRule" id="PRU00023"/>
    </source>
</evidence>
<feature type="compositionally biased region" description="Low complexity" evidence="4">
    <location>
        <begin position="44"/>
        <end position="54"/>
    </location>
</feature>
<sequence length="1036" mass="107925">MHNSTSLSSTTPGTSAGLPVAPGGATSTPATPVALQPAPQPGLGAHASHGASDADAYHAVPGDEAGAAAMSPLAAPDRSRAQASGSLVFHGPAHATLSSAPTFTLAPYGAAAQNALFKAVRLGRADVVETLLAAANIHGSGRMGPVCGPLGSSLLVMAASLGHEAIVRMLYRAGATAIHSALKEASSRGHKGVIEALITMHGVNTLDDWGLTVLIYALILQDDTLIRTVLSMPGLDVNARNSRGLTALVVAVNNRYDAGIQALLAVPGIDVNARGENDMTVLMIAAQRGYASLVPHLLAKSGIDVNATASDGSTALHYAVVNRHESIALALLDMRGIDILAEDGEDDAAPYLATRYGLDAVERKIFVMLGEGVAAQGAAPVPALVLAAARMDEAAVRGLLAHGGASINAKTEFGVTALHLAASAGNEAIFRLLMQRQDLDINAIDTAEGSALVRALKNGHAAIARALLAMPGIKVNVMSLFGTALMLAAKHGYEDIVEQLLAMPDIDVNATSEADARWSGDTALDLAVRNGHEAIVLALLRMPRIAVRTDGVRFGKVVVTAALSKHMHIVRMLLARPECAHHFCSGALKPLFEYAAQHGRTELLRELLATPGVDAACLNLSLYLAVEYEHPATVLALLEVPGIDVNFQREVLVNGGFLVAKTALLHAAAHGLEDILQMLLAMPAIELGTTTVHGQTALELALSVHRSGAGRVLIAMPGYRQEAQSQFGYVFPAASESAEANSLLQSLFASHDGQALAPGASSSVAAAISSEEARRWDTLCDKLCFGKCTPADVPALLSSTDRLPDGLRSRIAMALAFGTLAGHYLDAAGQPDPAIGRAIDKAGLGAALTDATGRLRSAAQRINLFHVDGMNLLGIAAKAGNERMICGLVRMGAYVNLPSPNGRTALAIAVENRQWGACAELVFHGALPTLPLHDGYPALYHIVRDFNADAHASASLALLIRYLRKKGVRFDILVKNPDESSRNARPAVPLYELLVSNAQSWTRYGHILFDLKDAALPDGPAPASTAAVPATAIGDS</sequence>
<feature type="compositionally biased region" description="Low complexity" evidence="4">
    <location>
        <begin position="1"/>
        <end position="19"/>
    </location>
</feature>
<dbReference type="AlphaFoldDB" id="A0A934SUZ5"/>
<keyword evidence="1" id="KW-0677">Repeat</keyword>
<name>A0A934SUZ5_9BURK</name>
<protein>
    <submittedName>
        <fullName evidence="5">Ankyrin repeat domain-containing protein</fullName>
    </submittedName>
</protein>
<dbReference type="RefSeq" id="WP_200595081.1">
    <property type="nucleotide sequence ID" value="NZ_JAEPBG010000010.1"/>
</dbReference>
<accession>A0A934SUZ5</accession>
<dbReference type="Proteomes" id="UP000622890">
    <property type="component" value="Unassembled WGS sequence"/>
</dbReference>
<dbReference type="EMBL" id="JAEPBG010000010">
    <property type="protein sequence ID" value="MBK4737070.1"/>
    <property type="molecule type" value="Genomic_DNA"/>
</dbReference>
<gene>
    <name evidence="5" type="ORF">JJB74_20820</name>
</gene>
<evidence type="ECO:0000256" key="1">
    <source>
        <dbReference type="ARBA" id="ARBA00022737"/>
    </source>
</evidence>
<feature type="region of interest" description="Disordered" evidence="4">
    <location>
        <begin position="1"/>
        <end position="58"/>
    </location>
</feature>
<dbReference type="SUPFAM" id="SSF48403">
    <property type="entry name" value="Ankyrin repeat"/>
    <property type="match status" value="4"/>
</dbReference>
<reference evidence="5" key="1">
    <citation type="submission" date="2021-01" db="EMBL/GenBank/DDBJ databases">
        <title>Genome sequence of strain Noviherbaspirillum sp. DKR-6.</title>
        <authorList>
            <person name="Chaudhary D.K."/>
        </authorList>
    </citation>
    <scope>NUCLEOTIDE SEQUENCE</scope>
    <source>
        <strain evidence="5">DKR-6</strain>
    </source>
</reference>
<evidence type="ECO:0000313" key="5">
    <source>
        <dbReference type="EMBL" id="MBK4737070.1"/>
    </source>
</evidence>
<dbReference type="PANTHER" id="PTHR24198">
    <property type="entry name" value="ANKYRIN REPEAT AND PROTEIN KINASE DOMAIN-CONTAINING PROTEIN"/>
    <property type="match status" value="1"/>
</dbReference>
<dbReference type="InterPro" id="IPR002110">
    <property type="entry name" value="Ankyrin_rpt"/>
</dbReference>
<evidence type="ECO:0000313" key="6">
    <source>
        <dbReference type="Proteomes" id="UP000622890"/>
    </source>
</evidence>
<proteinExistence type="predicted"/>
<keyword evidence="2 3" id="KW-0040">ANK repeat</keyword>